<organism evidence="8 9">
    <name type="scientific">Paenibacillus eucommiae</name>
    <dbReference type="NCBI Taxonomy" id="1355755"/>
    <lineage>
        <taxon>Bacteria</taxon>
        <taxon>Bacillati</taxon>
        <taxon>Bacillota</taxon>
        <taxon>Bacilli</taxon>
        <taxon>Bacillales</taxon>
        <taxon>Paenibacillaceae</taxon>
        <taxon>Paenibacillus</taxon>
    </lineage>
</organism>
<dbReference type="SUPFAM" id="SSF53850">
    <property type="entry name" value="Periplasmic binding protein-like II"/>
    <property type="match status" value="1"/>
</dbReference>
<keyword evidence="9" id="KW-1185">Reference proteome</keyword>
<keyword evidence="3" id="KW-0472">Membrane</keyword>
<evidence type="ECO:0000313" key="9">
    <source>
        <dbReference type="Proteomes" id="UP001519287"/>
    </source>
</evidence>
<sequence length="463" mass="51344">MKKRMSLLALALVVITVLVLSGCSKDGTKDGGSASTTPTTSTKPEENKPSGKDLVIEYWSTPAYKNVLGDADPNYGDWEQLKVAEFVKENPNVKINFQMIPSDEIEQKVTIALAGNNPPDILLDGLDRRLMKYVKFGKNEPMDDFISENAADFNQDALKQLSKDGVLYGIPTHTSVTLGFINKKLFEDKGLEKLIPENREWTYEEWRDAMKQVSGNGIYGTALYAGNEQGDEMSSLMYLFGSGVDQWNEDSTKIVMDQFPEAPGVLQMLKDMVAEGSIAPGPATLKALDVLEMFKQGKIAYMAWSPAVYSLVENGKKDGSVSQNVETYGIVPIHKEGYSPKIPTGLTGYTVFKQTDNEKREMIKKFMNFMVSAENAQLLAKSINAVPSRTSAAYEYPYADMVDAMKLITKLSPVNMGKASPAYAEVRQQWYPALQAMFLGQKTPEQAIQEYTKKGNEVLAKQK</sequence>
<evidence type="ECO:0000313" key="8">
    <source>
        <dbReference type="EMBL" id="MBP1993956.1"/>
    </source>
</evidence>
<dbReference type="Proteomes" id="UP001519287">
    <property type="component" value="Unassembled WGS sequence"/>
</dbReference>
<evidence type="ECO:0000256" key="4">
    <source>
        <dbReference type="ARBA" id="ARBA00023139"/>
    </source>
</evidence>
<dbReference type="Gene3D" id="3.40.190.10">
    <property type="entry name" value="Periplasmic binding protein-like II"/>
    <property type="match status" value="1"/>
</dbReference>
<keyword evidence="1" id="KW-1003">Cell membrane</keyword>
<feature type="chain" id="PRO_5045290022" evidence="7">
    <location>
        <begin position="22"/>
        <end position="463"/>
    </location>
</feature>
<evidence type="ECO:0000256" key="5">
    <source>
        <dbReference type="ARBA" id="ARBA00023288"/>
    </source>
</evidence>
<dbReference type="InterPro" id="IPR006059">
    <property type="entry name" value="SBP"/>
</dbReference>
<evidence type="ECO:0000256" key="3">
    <source>
        <dbReference type="ARBA" id="ARBA00023136"/>
    </source>
</evidence>
<reference evidence="8 9" key="1">
    <citation type="submission" date="2021-03" db="EMBL/GenBank/DDBJ databases">
        <title>Genomic Encyclopedia of Type Strains, Phase IV (KMG-IV): sequencing the most valuable type-strain genomes for metagenomic binning, comparative biology and taxonomic classification.</title>
        <authorList>
            <person name="Goeker M."/>
        </authorList>
    </citation>
    <scope>NUCLEOTIDE SEQUENCE [LARGE SCALE GENOMIC DNA]</scope>
    <source>
        <strain evidence="8 9">DSM 26048</strain>
    </source>
</reference>
<keyword evidence="4" id="KW-0564">Palmitate</keyword>
<dbReference type="RefSeq" id="WP_209975824.1">
    <property type="nucleotide sequence ID" value="NZ_JAGGLB010000022.1"/>
</dbReference>
<name>A0ABS4J4D4_9BACL</name>
<feature type="compositionally biased region" description="Basic and acidic residues" evidence="6">
    <location>
        <begin position="43"/>
        <end position="52"/>
    </location>
</feature>
<gene>
    <name evidence="8" type="ORF">J2Z66_005582</name>
</gene>
<feature type="region of interest" description="Disordered" evidence="6">
    <location>
        <begin position="26"/>
        <end position="52"/>
    </location>
</feature>
<dbReference type="CDD" id="cd13585">
    <property type="entry name" value="PBP2_TMBP_like"/>
    <property type="match status" value="1"/>
</dbReference>
<dbReference type="EMBL" id="JAGGLB010000022">
    <property type="protein sequence ID" value="MBP1993956.1"/>
    <property type="molecule type" value="Genomic_DNA"/>
</dbReference>
<accession>A0ABS4J4D4</accession>
<feature type="signal peptide" evidence="7">
    <location>
        <begin position="1"/>
        <end position="21"/>
    </location>
</feature>
<dbReference type="InterPro" id="IPR050490">
    <property type="entry name" value="Bact_solute-bd_prot1"/>
</dbReference>
<evidence type="ECO:0000256" key="2">
    <source>
        <dbReference type="ARBA" id="ARBA00022729"/>
    </source>
</evidence>
<feature type="compositionally biased region" description="Low complexity" evidence="6">
    <location>
        <begin position="33"/>
        <end position="42"/>
    </location>
</feature>
<dbReference type="PANTHER" id="PTHR43649">
    <property type="entry name" value="ARABINOSE-BINDING PROTEIN-RELATED"/>
    <property type="match status" value="1"/>
</dbReference>
<dbReference type="PANTHER" id="PTHR43649:SF33">
    <property type="entry name" value="POLYGALACTURONAN_RHAMNOGALACTURONAN-BINDING PROTEIN YTCQ"/>
    <property type="match status" value="1"/>
</dbReference>
<evidence type="ECO:0000256" key="1">
    <source>
        <dbReference type="ARBA" id="ARBA00022475"/>
    </source>
</evidence>
<evidence type="ECO:0000256" key="7">
    <source>
        <dbReference type="SAM" id="SignalP"/>
    </source>
</evidence>
<protein>
    <submittedName>
        <fullName evidence="8">ABC-type glycerol-3-phosphate transport system substrate-binding protein</fullName>
    </submittedName>
</protein>
<keyword evidence="5" id="KW-0449">Lipoprotein</keyword>
<proteinExistence type="predicted"/>
<evidence type="ECO:0000256" key="6">
    <source>
        <dbReference type="SAM" id="MobiDB-lite"/>
    </source>
</evidence>
<dbReference type="PROSITE" id="PS51257">
    <property type="entry name" value="PROKAR_LIPOPROTEIN"/>
    <property type="match status" value="1"/>
</dbReference>
<comment type="caution">
    <text evidence="8">The sequence shown here is derived from an EMBL/GenBank/DDBJ whole genome shotgun (WGS) entry which is preliminary data.</text>
</comment>
<keyword evidence="2 7" id="KW-0732">Signal</keyword>
<dbReference type="Pfam" id="PF01547">
    <property type="entry name" value="SBP_bac_1"/>
    <property type="match status" value="1"/>
</dbReference>